<evidence type="ECO:0000256" key="1">
    <source>
        <dbReference type="SAM" id="MobiDB-lite"/>
    </source>
</evidence>
<evidence type="ECO:0000313" key="3">
    <source>
        <dbReference type="EMBL" id="CAD8880647.1"/>
    </source>
</evidence>
<dbReference type="InterPro" id="IPR012677">
    <property type="entry name" value="Nucleotide-bd_a/b_plait_sf"/>
</dbReference>
<feature type="region of interest" description="Disordered" evidence="1">
    <location>
        <begin position="380"/>
        <end position="431"/>
    </location>
</feature>
<dbReference type="GO" id="GO:0000340">
    <property type="term" value="F:RNA 7-methylguanosine cap binding"/>
    <property type="evidence" value="ECO:0007669"/>
    <property type="project" value="InterPro"/>
</dbReference>
<feature type="compositionally biased region" description="Low complexity" evidence="1">
    <location>
        <begin position="21"/>
        <end position="39"/>
    </location>
</feature>
<dbReference type="AlphaFoldDB" id="A0A7S1BB62"/>
<reference evidence="3" key="1">
    <citation type="submission" date="2021-01" db="EMBL/GenBank/DDBJ databases">
        <authorList>
            <person name="Corre E."/>
            <person name="Pelletier E."/>
            <person name="Niang G."/>
            <person name="Scheremetjew M."/>
            <person name="Finn R."/>
            <person name="Kale V."/>
            <person name="Holt S."/>
            <person name="Cochrane G."/>
            <person name="Meng A."/>
            <person name="Brown T."/>
            <person name="Cohen L."/>
        </authorList>
    </citation>
    <scope>NUCLEOTIDE SEQUENCE</scope>
    <source>
        <strain evidence="3">308</strain>
    </source>
</reference>
<dbReference type="GO" id="GO:0005634">
    <property type="term" value="C:nucleus"/>
    <property type="evidence" value="ECO:0007669"/>
    <property type="project" value="TreeGrafter"/>
</dbReference>
<feature type="compositionally biased region" description="Acidic residues" evidence="1">
    <location>
        <begin position="408"/>
        <end position="428"/>
    </location>
</feature>
<feature type="region of interest" description="Disordered" evidence="1">
    <location>
        <begin position="618"/>
        <end position="740"/>
    </location>
</feature>
<feature type="compositionally biased region" description="Basic and acidic residues" evidence="1">
    <location>
        <begin position="710"/>
        <end position="726"/>
    </location>
</feature>
<feature type="compositionally biased region" description="Acidic residues" evidence="1">
    <location>
        <begin position="647"/>
        <end position="662"/>
    </location>
</feature>
<dbReference type="PANTHER" id="PTHR16291">
    <property type="entry name" value="NUCLEAR CAP-BINDING PROTEIN SUBUNIT 3"/>
    <property type="match status" value="1"/>
</dbReference>
<dbReference type="InterPro" id="IPR019416">
    <property type="entry name" value="NCBP3"/>
</dbReference>
<feature type="compositionally biased region" description="Basic residues" evidence="1">
    <location>
        <begin position="669"/>
        <end position="679"/>
    </location>
</feature>
<evidence type="ECO:0000259" key="2">
    <source>
        <dbReference type="Pfam" id="PF12248"/>
    </source>
</evidence>
<feature type="compositionally biased region" description="Basic and acidic residues" evidence="1">
    <location>
        <begin position="380"/>
        <end position="398"/>
    </location>
</feature>
<proteinExistence type="predicted"/>
<dbReference type="PANTHER" id="PTHR16291:SF0">
    <property type="entry name" value="NUCLEAR CAP-BINDING PROTEIN SUBUNIT 3"/>
    <property type="match status" value="1"/>
</dbReference>
<dbReference type="InterPro" id="IPR022041">
    <property type="entry name" value="Methyltransf_FA"/>
</dbReference>
<feature type="compositionally biased region" description="Basic residues" evidence="1">
    <location>
        <begin position="633"/>
        <end position="643"/>
    </location>
</feature>
<sequence length="740" mass="81875">MDEHDDAQLVDEGDDVPPSPTSTSSPNSSPLPAYKISAKSSSGSAKQNVIRAISCANFRIEKLAADGTENDSTPGLVLPRYNTSNEVSSSIEGTPAMIMDEEEVLLLQPMDRAHGGWDEDIHFCPMLGIEGFHGAGENEVRRGGGWVVTFEALANECIAIALSPQPRHITGKTYVAHLGANRNLATVLRRHTVPTGVVEVDRPSRICSPFRFIPYWVVLKNGKFSAGLGEVIGENTSAIIDDSLYNALRSGMDAPCYVGIGNSAVGRGARNLRVRKVCLSPCPLDLVVKEEEAFVRVSDTGDGFATQMEERLAAEYAEECVRNKKRAEKFGLPYVGPVVADVLRWSEAKVLIERGERKGGSGFITGIDLTSEGEKLKMAERAKRFEMEDEVATKRGRDDDEGNSSSQEMEDDLSESEEEREEGEEELVTPDQAWDNQGFLGKYRVDPILETVDEEGGEEMGTEENETDVLIPEKIHLFCLDCAAFKQMRNNDLMEYFSDYGPYCIEWLGEFSCNIIFQDRHTASRALNGLTQVIGVPPSEGFPDLNALGWRICNKPLKKIANDNYGRRGSITRILMRIATARDVLENKPEEEMGPPPGFTTKKVLGPGSEFEAIQQQMEIDEGRKSGNSKGGGKGKRRKRRRKANDEDAADNGEDEEIEMVQDGERGRGRNRQHRHHSRNRNDKSSTGDAIVKKGRGHRDKTFNIANRRSSVDKVVHHVEDEEPRGLDTALKSSRSSVGR</sequence>
<dbReference type="Pfam" id="PF10309">
    <property type="entry name" value="NCBP3"/>
    <property type="match status" value="1"/>
</dbReference>
<protein>
    <recommendedName>
        <fullName evidence="2">Farnesoic acid O-methyl transferase domain-containing protein</fullName>
    </recommendedName>
</protein>
<feature type="region of interest" description="Disordered" evidence="1">
    <location>
        <begin position="586"/>
        <end position="606"/>
    </location>
</feature>
<dbReference type="GO" id="GO:0003729">
    <property type="term" value="F:mRNA binding"/>
    <property type="evidence" value="ECO:0007669"/>
    <property type="project" value="InterPro"/>
</dbReference>
<dbReference type="Pfam" id="PF12248">
    <property type="entry name" value="Methyltransf_FA"/>
    <property type="match status" value="1"/>
</dbReference>
<gene>
    <name evidence="3" type="ORF">CHYS00102_LOCUS7833</name>
</gene>
<feature type="domain" description="Farnesoic acid O-methyl transferase" evidence="2">
    <location>
        <begin position="143"/>
        <end position="230"/>
    </location>
</feature>
<dbReference type="Gene3D" id="3.30.70.330">
    <property type="match status" value="1"/>
</dbReference>
<organism evidence="3">
    <name type="scientific">Corethron hystrix</name>
    <dbReference type="NCBI Taxonomy" id="216773"/>
    <lineage>
        <taxon>Eukaryota</taxon>
        <taxon>Sar</taxon>
        <taxon>Stramenopiles</taxon>
        <taxon>Ochrophyta</taxon>
        <taxon>Bacillariophyta</taxon>
        <taxon>Coscinodiscophyceae</taxon>
        <taxon>Corethrophycidae</taxon>
        <taxon>Corethrales</taxon>
        <taxon>Corethraceae</taxon>
        <taxon>Corethron</taxon>
    </lineage>
</organism>
<name>A0A7S1BB62_9STRA</name>
<dbReference type="EMBL" id="HBFR01010868">
    <property type="protein sequence ID" value="CAD8880647.1"/>
    <property type="molecule type" value="Transcribed_RNA"/>
</dbReference>
<feature type="region of interest" description="Disordered" evidence="1">
    <location>
        <begin position="1"/>
        <end position="39"/>
    </location>
</feature>
<feature type="compositionally biased region" description="Polar residues" evidence="1">
    <location>
        <begin position="731"/>
        <end position="740"/>
    </location>
</feature>
<accession>A0A7S1BB62</accession>